<protein>
    <submittedName>
        <fullName evidence="2">Uncharacterized protein</fullName>
    </submittedName>
</protein>
<dbReference type="Proteomes" id="UP000034917">
    <property type="component" value="Unassembled WGS sequence"/>
</dbReference>
<dbReference type="EMBL" id="LBSV01000007">
    <property type="protein sequence ID" value="KKQ25558.1"/>
    <property type="molecule type" value="Genomic_DNA"/>
</dbReference>
<gene>
    <name evidence="2" type="ORF">US40_C0007G0057</name>
</gene>
<dbReference type="AlphaFoldDB" id="A0A0G0G307"/>
<organism evidence="2 3">
    <name type="scientific">Candidatus Roizmanbacteria bacterium GW2011_GWC2_37_13</name>
    <dbReference type="NCBI Taxonomy" id="1618486"/>
    <lineage>
        <taxon>Bacteria</taxon>
        <taxon>Candidatus Roizmaniibacteriota</taxon>
    </lineage>
</organism>
<accession>A0A0G0G307</accession>
<name>A0A0G0G307_9BACT</name>
<reference evidence="2 3" key="1">
    <citation type="journal article" date="2015" name="Nature">
        <title>rRNA introns, odd ribosomes, and small enigmatic genomes across a large radiation of phyla.</title>
        <authorList>
            <person name="Brown C.T."/>
            <person name="Hug L.A."/>
            <person name="Thomas B.C."/>
            <person name="Sharon I."/>
            <person name="Castelle C.J."/>
            <person name="Singh A."/>
            <person name="Wilkins M.J."/>
            <person name="Williams K.H."/>
            <person name="Banfield J.F."/>
        </authorList>
    </citation>
    <scope>NUCLEOTIDE SEQUENCE [LARGE SCALE GENOMIC DNA]</scope>
</reference>
<comment type="caution">
    <text evidence="2">The sequence shown here is derived from an EMBL/GenBank/DDBJ whole genome shotgun (WGS) entry which is preliminary data.</text>
</comment>
<feature type="region of interest" description="Disordered" evidence="1">
    <location>
        <begin position="1"/>
        <end position="22"/>
    </location>
</feature>
<sequence>MNMKKKDSKLQVTQKRALAPENSTELKTAIKDLLSKPVNGAEAQLDRHLEGNPTKKKARKLVMDMGSLFNLDNFSCLRELVTDWSNGRATEFGIQLYKEYNCQTASEKALAQTVVIAFEHILDYSRRLHAMLETTGRMQVMDIKTYPLILKRIQIIGLELDRANRQFLTALQTLKQIKAPQLEVNVKTKTAFVAQNQQFNVENKPGKGEEEKQNETI</sequence>
<evidence type="ECO:0000313" key="2">
    <source>
        <dbReference type="EMBL" id="KKQ25558.1"/>
    </source>
</evidence>
<proteinExistence type="predicted"/>
<evidence type="ECO:0000256" key="1">
    <source>
        <dbReference type="SAM" id="MobiDB-lite"/>
    </source>
</evidence>
<evidence type="ECO:0000313" key="3">
    <source>
        <dbReference type="Proteomes" id="UP000034917"/>
    </source>
</evidence>